<evidence type="ECO:0000313" key="2">
    <source>
        <dbReference type="EMBL" id="JAP08675.1"/>
    </source>
</evidence>
<keyword evidence="1" id="KW-0812">Transmembrane</keyword>
<protein>
    <submittedName>
        <fullName evidence="2">Putative ovule protein</fullName>
    </submittedName>
</protein>
<feature type="transmembrane region" description="Helical" evidence="1">
    <location>
        <begin position="40"/>
        <end position="57"/>
    </location>
</feature>
<dbReference type="AlphaFoldDB" id="A0A0V0GL81"/>
<dbReference type="EMBL" id="GEDG01036482">
    <property type="protein sequence ID" value="JAP08675.1"/>
    <property type="molecule type" value="Transcribed_RNA"/>
</dbReference>
<keyword evidence="1" id="KW-0472">Membrane</keyword>
<organism evidence="2">
    <name type="scientific">Solanum chacoense</name>
    <name type="common">Chaco potato</name>
    <dbReference type="NCBI Taxonomy" id="4108"/>
    <lineage>
        <taxon>Eukaryota</taxon>
        <taxon>Viridiplantae</taxon>
        <taxon>Streptophyta</taxon>
        <taxon>Embryophyta</taxon>
        <taxon>Tracheophyta</taxon>
        <taxon>Spermatophyta</taxon>
        <taxon>Magnoliopsida</taxon>
        <taxon>eudicotyledons</taxon>
        <taxon>Gunneridae</taxon>
        <taxon>Pentapetalae</taxon>
        <taxon>asterids</taxon>
        <taxon>lamiids</taxon>
        <taxon>Solanales</taxon>
        <taxon>Solanaceae</taxon>
        <taxon>Solanoideae</taxon>
        <taxon>Solaneae</taxon>
        <taxon>Solanum</taxon>
    </lineage>
</organism>
<proteinExistence type="predicted"/>
<reference evidence="2" key="1">
    <citation type="submission" date="2015-12" db="EMBL/GenBank/DDBJ databases">
        <title>Gene expression during late stages of embryo sac development: a critical building block for successful pollen-pistil interactions.</title>
        <authorList>
            <person name="Liu Y."/>
            <person name="Joly V."/>
            <person name="Sabar M."/>
            <person name="Matton D.P."/>
        </authorList>
    </citation>
    <scope>NUCLEOTIDE SEQUENCE</scope>
</reference>
<name>A0A0V0GL81_SOLCH</name>
<keyword evidence="1" id="KW-1133">Transmembrane helix</keyword>
<sequence length="68" mass="7878">MWPEINQISDYSDEKNCPLTLKSIGIVISADEHLQPSLKFNFIIMLKGFVLLTVRLTRNRSRIRMSQA</sequence>
<accession>A0A0V0GL81</accession>
<evidence type="ECO:0000256" key="1">
    <source>
        <dbReference type="SAM" id="Phobius"/>
    </source>
</evidence>